<reference evidence="3 4" key="1">
    <citation type="journal article" date="2019" name="Genome Biol. Evol.">
        <title>Insights into the evolution of the New World diploid cottons (Gossypium, subgenus Houzingenia) based on genome sequencing.</title>
        <authorList>
            <person name="Grover C.E."/>
            <person name="Arick M.A. 2nd"/>
            <person name="Thrash A."/>
            <person name="Conover J.L."/>
            <person name="Sanders W.S."/>
            <person name="Peterson D.G."/>
            <person name="Frelichowski J.E."/>
            <person name="Scheffler J.A."/>
            <person name="Scheffler B.E."/>
            <person name="Wendel J.F."/>
        </authorList>
    </citation>
    <scope>NUCLEOTIDE SEQUENCE [LARGE SCALE GENOMIC DNA]</scope>
    <source>
        <strain evidence="3">185</strain>
        <tissue evidence="3">Leaf</tissue>
    </source>
</reference>
<feature type="signal peptide" evidence="2">
    <location>
        <begin position="1"/>
        <end position="24"/>
    </location>
</feature>
<dbReference type="GO" id="GO:0006624">
    <property type="term" value="P:vacuolar protein processing"/>
    <property type="evidence" value="ECO:0007669"/>
    <property type="project" value="TreeGrafter"/>
</dbReference>
<evidence type="ECO:0000313" key="4">
    <source>
        <dbReference type="Proteomes" id="UP000593577"/>
    </source>
</evidence>
<dbReference type="AlphaFoldDB" id="A0A7J8YF19"/>
<feature type="chain" id="PRO_5029894481" evidence="2">
    <location>
        <begin position="25"/>
        <end position="186"/>
    </location>
</feature>
<keyword evidence="2" id="KW-0732">Signal</keyword>
<comment type="similarity">
    <text evidence="1">Belongs to the peptidase C13 family.</text>
</comment>
<gene>
    <name evidence="3" type="ORF">Goari_021679</name>
</gene>
<comment type="caution">
    <text evidence="3">The sequence shown here is derived from an EMBL/GenBank/DDBJ whole genome shotgun (WGS) entry which is preliminary data.</text>
</comment>
<feature type="non-terminal residue" evidence="3">
    <location>
        <position position="186"/>
    </location>
</feature>
<dbReference type="Pfam" id="PF01650">
    <property type="entry name" value="Peptidase_C13"/>
    <property type="match status" value="2"/>
</dbReference>
<sequence>MIPLVVRVLLQLLVTGFISSGGDTTGDVCRNKAALTGCSGKVINSGPNDRIFIYYSDHGGPGTLGMPDKSHLYADQLIQGSMLEGLLPQGLNIYATTAANKEEGSWATYCPGGHPSPPPDEANDLRNETLQQQYYENLSNDYLSLHFGANAKSKFLDDDEDDHHLEPPTLQVLLSSVMPILSVFWK</sequence>
<keyword evidence="4" id="KW-1185">Reference proteome</keyword>
<dbReference type="PANTHER" id="PTHR12000">
    <property type="entry name" value="HEMOGLOBINASE FAMILY MEMBER"/>
    <property type="match status" value="1"/>
</dbReference>
<dbReference type="EMBL" id="JABFAA010000012">
    <property type="protein sequence ID" value="MBA0698175.1"/>
    <property type="molecule type" value="Genomic_DNA"/>
</dbReference>
<dbReference type="PANTHER" id="PTHR12000:SF42">
    <property type="entry name" value="LEGUMAIN"/>
    <property type="match status" value="1"/>
</dbReference>
<evidence type="ECO:0000256" key="1">
    <source>
        <dbReference type="ARBA" id="ARBA00009941"/>
    </source>
</evidence>
<organism evidence="3 4">
    <name type="scientific">Gossypium aridum</name>
    <name type="common">American cotton</name>
    <name type="synonym">Erioxylum aridum</name>
    <dbReference type="NCBI Taxonomy" id="34290"/>
    <lineage>
        <taxon>Eukaryota</taxon>
        <taxon>Viridiplantae</taxon>
        <taxon>Streptophyta</taxon>
        <taxon>Embryophyta</taxon>
        <taxon>Tracheophyta</taxon>
        <taxon>Spermatophyta</taxon>
        <taxon>Magnoliopsida</taxon>
        <taxon>eudicotyledons</taxon>
        <taxon>Gunneridae</taxon>
        <taxon>Pentapetalae</taxon>
        <taxon>rosids</taxon>
        <taxon>malvids</taxon>
        <taxon>Malvales</taxon>
        <taxon>Malvaceae</taxon>
        <taxon>Malvoideae</taxon>
        <taxon>Gossypium</taxon>
    </lineage>
</organism>
<evidence type="ECO:0000313" key="3">
    <source>
        <dbReference type="EMBL" id="MBA0698175.1"/>
    </source>
</evidence>
<dbReference type="GO" id="GO:0005773">
    <property type="term" value="C:vacuole"/>
    <property type="evidence" value="ECO:0007669"/>
    <property type="project" value="GOC"/>
</dbReference>
<accession>A0A7J8YF19</accession>
<dbReference type="Gene3D" id="3.40.50.1460">
    <property type="match status" value="2"/>
</dbReference>
<name>A0A7J8YF19_GOSAI</name>
<dbReference type="InterPro" id="IPR001096">
    <property type="entry name" value="Peptidase_C13"/>
</dbReference>
<dbReference type="Proteomes" id="UP000593577">
    <property type="component" value="Unassembled WGS sequence"/>
</dbReference>
<dbReference type="GO" id="GO:0004197">
    <property type="term" value="F:cysteine-type endopeptidase activity"/>
    <property type="evidence" value="ECO:0007669"/>
    <property type="project" value="TreeGrafter"/>
</dbReference>
<dbReference type="GO" id="GO:0051603">
    <property type="term" value="P:proteolysis involved in protein catabolic process"/>
    <property type="evidence" value="ECO:0007669"/>
    <property type="project" value="TreeGrafter"/>
</dbReference>
<evidence type="ECO:0000256" key="2">
    <source>
        <dbReference type="SAM" id="SignalP"/>
    </source>
</evidence>
<protein>
    <submittedName>
        <fullName evidence="3">Uncharacterized protein</fullName>
    </submittedName>
</protein>
<proteinExistence type="inferred from homology"/>